<comment type="caution">
    <text evidence="3">The sequence shown here is derived from an EMBL/GenBank/DDBJ whole genome shotgun (WGS) entry which is preliminary data.</text>
</comment>
<dbReference type="InterPro" id="IPR043167">
    <property type="entry name" value="LpxI_C_sf"/>
</dbReference>
<dbReference type="InterPro" id="IPR041255">
    <property type="entry name" value="LpxI_N"/>
</dbReference>
<feature type="domain" description="LpxI C-terminal" evidence="1">
    <location>
        <begin position="142"/>
        <end position="272"/>
    </location>
</feature>
<dbReference type="Proteomes" id="UP000075573">
    <property type="component" value="Unassembled WGS sequence"/>
</dbReference>
<dbReference type="Gene3D" id="3.40.140.80">
    <property type="match status" value="1"/>
</dbReference>
<evidence type="ECO:0000313" key="4">
    <source>
        <dbReference type="Proteomes" id="UP000075573"/>
    </source>
</evidence>
<protein>
    <submittedName>
        <fullName evidence="3">UDP-2,3-diacylglucosamine pyrophosphatase</fullName>
    </submittedName>
</protein>
<dbReference type="PATRIC" id="fig|442.7.peg.1939"/>
<dbReference type="PANTHER" id="PTHR39962">
    <property type="entry name" value="BLL4848 PROTEIN"/>
    <property type="match status" value="1"/>
</dbReference>
<proteinExistence type="predicted"/>
<evidence type="ECO:0000259" key="1">
    <source>
        <dbReference type="Pfam" id="PF06230"/>
    </source>
</evidence>
<evidence type="ECO:0000313" key="3">
    <source>
        <dbReference type="EMBL" id="KXV01113.1"/>
    </source>
</evidence>
<name>A0A149QUY2_9PROT</name>
<gene>
    <name evidence="3" type="ORF">AD929_08055</name>
</gene>
<dbReference type="EMBL" id="LHZB01000112">
    <property type="protein sequence ID" value="KXV01113.1"/>
    <property type="molecule type" value="Genomic_DNA"/>
</dbReference>
<evidence type="ECO:0000259" key="2">
    <source>
        <dbReference type="Pfam" id="PF17930"/>
    </source>
</evidence>
<organism evidence="3 4">
    <name type="scientific">Gluconobacter potus</name>
    <dbReference type="NCBI Taxonomy" id="2724927"/>
    <lineage>
        <taxon>Bacteria</taxon>
        <taxon>Pseudomonadati</taxon>
        <taxon>Pseudomonadota</taxon>
        <taxon>Alphaproteobacteria</taxon>
        <taxon>Acetobacterales</taxon>
        <taxon>Acetobacteraceae</taxon>
        <taxon>Gluconobacter</taxon>
    </lineage>
</organism>
<accession>A0A149QUY2</accession>
<dbReference type="AlphaFoldDB" id="A0A149QUY2"/>
<dbReference type="Pfam" id="PF06230">
    <property type="entry name" value="LpxI_C"/>
    <property type="match status" value="1"/>
</dbReference>
<sequence length="282" mass="29802">MIVGDRGCIGILAGSGPLPAQVAAAAIAKGRKVFVIGFRDFADRALLETYPHEIIRLAAAGDILGALKRNNCRELVLIGPVRRPPWRDLRPDAEGARILARLGRAIFSGDDGLLGAVVRVLGEEGFHVRGAHEFLEHATGRSGTLGRVLPDAQAKQDIARGVEVLKVMATLDIGQGCVVQNGLVLAVEALEGTDAMLGRCGRLMQAGSGGVLVKMPKTGQDLRADMPTIGPETLENAARNGLRGVAFQPGVTLMTDPAGCVKLADRYGLFLYGLTPEDLKDK</sequence>
<dbReference type="Gene3D" id="3.40.50.20">
    <property type="match status" value="1"/>
</dbReference>
<dbReference type="InterPro" id="IPR053174">
    <property type="entry name" value="LpxI"/>
</dbReference>
<dbReference type="Pfam" id="PF17930">
    <property type="entry name" value="LpxI_N"/>
    <property type="match status" value="1"/>
</dbReference>
<reference evidence="3 4" key="1">
    <citation type="submission" date="2015-06" db="EMBL/GenBank/DDBJ databases">
        <title>Improved classification and identification of acetic acid bacteria using matrix-assisted laser desorption/ionization time-of-flight mass spectrometry; Gluconobacter nephelii and Gluconobacter uchimurae are later heterotypic synonyms of Gluconobacter japonicus and Gluconobacter oxydans, respectively.</title>
        <authorList>
            <person name="Li L."/>
            <person name="Cleenwerck I."/>
            <person name="De Vuyst L."/>
            <person name="Vandamme P."/>
        </authorList>
    </citation>
    <scope>NUCLEOTIDE SEQUENCE [LARGE SCALE GENOMIC DNA]</scope>
    <source>
        <strain evidence="3 4">LMG 1764</strain>
    </source>
</reference>
<dbReference type="PANTHER" id="PTHR39962:SF1">
    <property type="entry name" value="LPXI FAMILY PROTEIN"/>
    <property type="match status" value="1"/>
</dbReference>
<feature type="domain" description="LpxI N-terminal" evidence="2">
    <location>
        <begin position="9"/>
        <end position="137"/>
    </location>
</feature>
<dbReference type="InterPro" id="IPR010415">
    <property type="entry name" value="LpxI_C"/>
</dbReference>